<evidence type="ECO:0000313" key="4">
    <source>
        <dbReference type="Proteomes" id="UP000600363"/>
    </source>
</evidence>
<dbReference type="Proteomes" id="UP000600363">
    <property type="component" value="Unassembled WGS sequence"/>
</dbReference>
<evidence type="ECO:0000256" key="1">
    <source>
        <dbReference type="ARBA" id="ARBA00010272"/>
    </source>
</evidence>
<reference evidence="3" key="1">
    <citation type="journal article" date="2020" name="bioRxiv">
        <title>A rank-normalized archaeal taxonomy based on genome phylogeny resolves widespread incomplete and uneven classifications.</title>
        <authorList>
            <person name="Rinke C."/>
            <person name="Chuvochina M."/>
            <person name="Mussig A.J."/>
            <person name="Chaumeil P.-A."/>
            <person name="Waite D.W."/>
            <person name="Whitman W.B."/>
            <person name="Parks D.H."/>
            <person name="Hugenholtz P."/>
        </authorList>
    </citation>
    <scope>NUCLEOTIDE SEQUENCE</scope>
    <source>
        <strain evidence="3">UBA12518</strain>
    </source>
</reference>
<accession>A0A832RS09</accession>
<dbReference type="PANTHER" id="PTHR33777:SF1">
    <property type="entry name" value="UPF0045 PROTEIN ECM15"/>
    <property type="match status" value="1"/>
</dbReference>
<dbReference type="RefSeq" id="WP_042684405.1">
    <property type="nucleotide sequence ID" value="NZ_DUIH01000002.1"/>
</dbReference>
<proteinExistence type="inferred from homology"/>
<comment type="caution">
    <text evidence="3">The sequence shown here is derived from an EMBL/GenBank/DDBJ whole genome shotgun (WGS) entry which is preliminary data.</text>
</comment>
<dbReference type="InterPro" id="IPR051614">
    <property type="entry name" value="UPF0045_domain"/>
</dbReference>
<organism evidence="3 4">
    <name type="scientific">Methermicoccus shengliensis</name>
    <dbReference type="NCBI Taxonomy" id="660064"/>
    <lineage>
        <taxon>Archaea</taxon>
        <taxon>Methanobacteriati</taxon>
        <taxon>Methanobacteriota</taxon>
        <taxon>Stenosarchaea group</taxon>
        <taxon>Methanomicrobia</taxon>
        <taxon>Methanosarcinales</taxon>
        <taxon>Methermicoccaceae</taxon>
        <taxon>Methermicoccus</taxon>
    </lineage>
</organism>
<protein>
    <submittedName>
        <fullName evidence="3">MTH1187 family thiamine-binding protein</fullName>
    </submittedName>
</protein>
<evidence type="ECO:0000259" key="2">
    <source>
        <dbReference type="Pfam" id="PF01910"/>
    </source>
</evidence>
<dbReference type="GO" id="GO:0005829">
    <property type="term" value="C:cytosol"/>
    <property type="evidence" value="ECO:0007669"/>
    <property type="project" value="TreeGrafter"/>
</dbReference>
<feature type="domain" description="Thiamine-binding protein" evidence="2">
    <location>
        <begin position="4"/>
        <end position="95"/>
    </location>
</feature>
<dbReference type="Gene3D" id="3.30.70.930">
    <property type="match status" value="1"/>
</dbReference>
<name>A0A832RS09_9EURY</name>
<sequence length="100" mass="11032">MVIAEISIVPLGTNSPSVSKYVAEAVKLIEQSGLAYELTPMGTVVEGELGQVLELLKRVHEVPFLMGAQRVVSTIRIDDRRDVQRGMREKVNSVKSKLEP</sequence>
<dbReference type="EMBL" id="DUIH01000002">
    <property type="protein sequence ID" value="HIH69103.1"/>
    <property type="molecule type" value="Genomic_DNA"/>
</dbReference>
<evidence type="ECO:0000313" key="3">
    <source>
        <dbReference type="EMBL" id="HIH69103.1"/>
    </source>
</evidence>
<dbReference type="InterPro" id="IPR002767">
    <property type="entry name" value="Thiamine_BP"/>
</dbReference>
<dbReference type="SUPFAM" id="SSF89957">
    <property type="entry name" value="MTH1187/YkoF-like"/>
    <property type="match status" value="1"/>
</dbReference>
<comment type="similarity">
    <text evidence="1">Belongs to the UPF0045 family.</text>
</comment>
<gene>
    <name evidence="3" type="ORF">HA299_00540</name>
</gene>
<dbReference type="AlphaFoldDB" id="A0A832RS09"/>
<dbReference type="InterPro" id="IPR029756">
    <property type="entry name" value="MTH1187/YkoF-like"/>
</dbReference>
<dbReference type="PANTHER" id="PTHR33777">
    <property type="entry name" value="UPF0045 PROTEIN ECM15"/>
    <property type="match status" value="1"/>
</dbReference>
<dbReference type="Pfam" id="PF01910">
    <property type="entry name" value="Thiamine_BP"/>
    <property type="match status" value="1"/>
</dbReference>
<dbReference type="NCBIfam" id="TIGR00106">
    <property type="entry name" value="MTH1187 family thiamine-binding protein"/>
    <property type="match status" value="1"/>
</dbReference>